<keyword evidence="3" id="KW-1185">Reference proteome</keyword>
<dbReference type="RefSeq" id="WP_152572272.1">
    <property type="nucleotide sequence ID" value="NZ_VIKU02000001.1"/>
</dbReference>
<protein>
    <submittedName>
        <fullName evidence="2">Uncharacterized protein</fullName>
    </submittedName>
</protein>
<accession>A0A967EBZ2</accession>
<gene>
    <name evidence="2" type="ORF">FK220_000190</name>
</gene>
<organism evidence="2 3">
    <name type="scientific">Pelagihabitans pacificus</name>
    <dbReference type="NCBI Taxonomy" id="2696054"/>
    <lineage>
        <taxon>Bacteria</taxon>
        <taxon>Pseudomonadati</taxon>
        <taxon>Bacteroidota</taxon>
        <taxon>Flavobacteriia</taxon>
        <taxon>Flavobacteriales</taxon>
        <taxon>Flavobacteriaceae</taxon>
        <taxon>Pelagihabitans</taxon>
    </lineage>
</organism>
<name>A0A967EBZ2_9FLAO</name>
<sequence>MQKVYDMIFAWLFALLIVLVISVLLIPIIILIDTASNRYELQLRGLAKACIETHEEKLLRIKLRMLFFTFYFYPLQYKSRSKGKKAIGKDTRIKRTRKRWKTISFRQGIRFVKSFRVQKFLIDFDTGDCLLNAKIYPVATFLNYYGSGCHVNFEGRNRLMLQLQNRPIRMIQSFINL</sequence>
<dbReference type="EMBL" id="VIKU02000001">
    <property type="protein sequence ID" value="NHF57738.1"/>
    <property type="molecule type" value="Genomic_DNA"/>
</dbReference>
<keyword evidence="1" id="KW-0472">Membrane</keyword>
<keyword evidence="1" id="KW-0812">Transmembrane</keyword>
<keyword evidence="1" id="KW-1133">Transmembrane helix</keyword>
<evidence type="ECO:0000313" key="2">
    <source>
        <dbReference type="EMBL" id="NHF57738.1"/>
    </source>
</evidence>
<reference evidence="2" key="2">
    <citation type="submission" date="2020-03" db="EMBL/GenBank/DDBJ databases">
        <title>Flavobacteriaceae bacterium strain TP-CH-4, a member of the family Flavobacteriaceae isolated from a deep-sea seamount.</title>
        <authorList>
            <person name="Zhang D.-C."/>
        </authorList>
    </citation>
    <scope>NUCLEOTIDE SEQUENCE</scope>
    <source>
        <strain evidence="2">TP-CH-4</strain>
    </source>
</reference>
<proteinExistence type="predicted"/>
<dbReference type="Proteomes" id="UP000707206">
    <property type="component" value="Unassembled WGS sequence"/>
</dbReference>
<feature type="transmembrane region" description="Helical" evidence="1">
    <location>
        <begin position="7"/>
        <end position="32"/>
    </location>
</feature>
<comment type="caution">
    <text evidence="2">The sequence shown here is derived from an EMBL/GenBank/DDBJ whole genome shotgun (WGS) entry which is preliminary data.</text>
</comment>
<dbReference type="AlphaFoldDB" id="A0A967EBZ2"/>
<evidence type="ECO:0000256" key="1">
    <source>
        <dbReference type="SAM" id="Phobius"/>
    </source>
</evidence>
<evidence type="ECO:0000313" key="3">
    <source>
        <dbReference type="Proteomes" id="UP000707206"/>
    </source>
</evidence>
<reference evidence="2" key="1">
    <citation type="submission" date="2019-07" db="EMBL/GenBank/DDBJ databases">
        <authorList>
            <person name="De-Chao Zhang Q."/>
        </authorList>
    </citation>
    <scope>NUCLEOTIDE SEQUENCE</scope>
    <source>
        <strain evidence="2">TP-CH-4</strain>
    </source>
</reference>